<evidence type="ECO:0000313" key="1">
    <source>
        <dbReference type="EMBL" id="KAH3875424.1"/>
    </source>
</evidence>
<organism evidence="1 2">
    <name type="scientific">Dreissena polymorpha</name>
    <name type="common">Zebra mussel</name>
    <name type="synonym">Mytilus polymorpha</name>
    <dbReference type="NCBI Taxonomy" id="45954"/>
    <lineage>
        <taxon>Eukaryota</taxon>
        <taxon>Metazoa</taxon>
        <taxon>Spiralia</taxon>
        <taxon>Lophotrochozoa</taxon>
        <taxon>Mollusca</taxon>
        <taxon>Bivalvia</taxon>
        <taxon>Autobranchia</taxon>
        <taxon>Heteroconchia</taxon>
        <taxon>Euheterodonta</taxon>
        <taxon>Imparidentia</taxon>
        <taxon>Neoheterodontei</taxon>
        <taxon>Myida</taxon>
        <taxon>Dreissenoidea</taxon>
        <taxon>Dreissenidae</taxon>
        <taxon>Dreissena</taxon>
    </lineage>
</organism>
<gene>
    <name evidence="1" type="ORF">DPMN_038690</name>
</gene>
<dbReference type="AlphaFoldDB" id="A0A9D4MGT7"/>
<name>A0A9D4MGT7_DREPO</name>
<sequence>MDEKSIQVIEIKRKASLKSLEEKSKKFRDNHLNETKQAREEITIYTRQCINVLEASFEEKKKELETKTFESNQSIVWKRMDENNDGIILFKKHNQEKYSCYNPLLMYIQKLANSLRGLFKTK</sequence>
<dbReference type="EMBL" id="JAIWYP010000002">
    <property type="protein sequence ID" value="KAH3875424.1"/>
    <property type="molecule type" value="Genomic_DNA"/>
</dbReference>
<evidence type="ECO:0000313" key="2">
    <source>
        <dbReference type="Proteomes" id="UP000828390"/>
    </source>
</evidence>
<accession>A0A9D4MGT7</accession>
<comment type="caution">
    <text evidence="1">The sequence shown here is derived from an EMBL/GenBank/DDBJ whole genome shotgun (WGS) entry which is preliminary data.</text>
</comment>
<dbReference type="Proteomes" id="UP000828390">
    <property type="component" value="Unassembled WGS sequence"/>
</dbReference>
<reference evidence="1" key="2">
    <citation type="submission" date="2020-11" db="EMBL/GenBank/DDBJ databases">
        <authorList>
            <person name="McCartney M.A."/>
            <person name="Auch B."/>
            <person name="Kono T."/>
            <person name="Mallez S."/>
            <person name="Becker A."/>
            <person name="Gohl D.M."/>
            <person name="Silverstein K.A.T."/>
            <person name="Koren S."/>
            <person name="Bechman K.B."/>
            <person name="Herman A."/>
            <person name="Abrahante J.E."/>
            <person name="Garbe J."/>
        </authorList>
    </citation>
    <scope>NUCLEOTIDE SEQUENCE</scope>
    <source>
        <strain evidence="1">Duluth1</strain>
        <tissue evidence="1">Whole animal</tissue>
    </source>
</reference>
<keyword evidence="2" id="KW-1185">Reference proteome</keyword>
<proteinExistence type="predicted"/>
<reference evidence="1" key="1">
    <citation type="journal article" date="2019" name="bioRxiv">
        <title>The Genome of the Zebra Mussel, Dreissena polymorpha: A Resource for Invasive Species Research.</title>
        <authorList>
            <person name="McCartney M.A."/>
            <person name="Auch B."/>
            <person name="Kono T."/>
            <person name="Mallez S."/>
            <person name="Zhang Y."/>
            <person name="Obille A."/>
            <person name="Becker A."/>
            <person name="Abrahante J.E."/>
            <person name="Garbe J."/>
            <person name="Badalamenti J.P."/>
            <person name="Herman A."/>
            <person name="Mangelson H."/>
            <person name="Liachko I."/>
            <person name="Sullivan S."/>
            <person name="Sone E.D."/>
            <person name="Koren S."/>
            <person name="Silverstein K.A.T."/>
            <person name="Beckman K.B."/>
            <person name="Gohl D.M."/>
        </authorList>
    </citation>
    <scope>NUCLEOTIDE SEQUENCE</scope>
    <source>
        <strain evidence="1">Duluth1</strain>
        <tissue evidence="1">Whole animal</tissue>
    </source>
</reference>
<protein>
    <submittedName>
        <fullName evidence="1">Uncharacterized protein</fullName>
    </submittedName>
</protein>